<dbReference type="SUPFAM" id="SSF55781">
    <property type="entry name" value="GAF domain-like"/>
    <property type="match status" value="4"/>
</dbReference>
<reference evidence="2 3" key="1">
    <citation type="submission" date="2016-11" db="EMBL/GenBank/DDBJ databases">
        <title>Draft Genome Sequences of Nine Cyanobacterial Strains from Diverse Habitats.</title>
        <authorList>
            <person name="Zhu T."/>
            <person name="Hou S."/>
            <person name="Lu X."/>
            <person name="Hess W.R."/>
        </authorList>
    </citation>
    <scope>NUCLEOTIDE SEQUENCE [LARGE SCALE GENOMIC DNA]</scope>
    <source>
        <strain evidence="2 3">NIES-592</strain>
    </source>
</reference>
<gene>
    <name evidence="2" type="ORF">NIES592_11425</name>
</gene>
<keyword evidence="2" id="KW-0547">Nucleotide-binding</keyword>
<dbReference type="RefSeq" id="WP_073555791.1">
    <property type="nucleotide sequence ID" value="NZ_MRCA01000005.1"/>
</dbReference>
<dbReference type="AlphaFoldDB" id="A0A1U7GZF9"/>
<dbReference type="InterPro" id="IPR036890">
    <property type="entry name" value="HATPase_C_sf"/>
</dbReference>
<dbReference type="Gene3D" id="3.30.565.10">
    <property type="entry name" value="Histidine kinase-like ATPase, C-terminal domain"/>
    <property type="match status" value="1"/>
</dbReference>
<dbReference type="InterPro" id="IPR003594">
    <property type="entry name" value="HATPase_dom"/>
</dbReference>
<dbReference type="InterPro" id="IPR003018">
    <property type="entry name" value="GAF"/>
</dbReference>
<dbReference type="Proteomes" id="UP000186391">
    <property type="component" value="Unassembled WGS sequence"/>
</dbReference>
<sequence>MRQQQKLTAAEQQIISLGRVLQSLREEDHVDALIATTISYLQEQFEYSLIWIALYDRLNHMLFGQGGVIPSGNTSYLQQRVVLNPGDLLEQVVIEQRPLGVADLRAEIRIEAWQQLAQQFNIQGTIVVPICYKNRCLGLVLLGSERWGYLLGGEARARLMMVVGELGAALYEREMDLQHKQTKRLDEPLLRLLNNLQTLNHLEQRLEAVLETTQEFILPTRTNIYWFDREGYYFWRRLSNKKNHQETTAKITVHELSDFYIALSVNEIVWIGEGRSSLKSNFTVKLLQRFGVRSLLAAPIIWQKDLLGFLTVESTEARIWTEAEKNFTKTAASLISLVAPLEDTESTIKEIQNDAYLTSQIARGIYSEYDIQKILELCATKVLQRLLATRFLLLHYDPEQNNYQIFYQNQLHHLRPLMYSLEALKDVDWQLLLRSTEAVAIENLETDLRFFNWHPHLLENGVRSLIVCNCAFGQEPKVLLALATETHRSWTSVEKELVQVVAQQIGITIRQWQLHRQTQQQQKILQSFQQCLRILEQSQDSPTQPIQHLERTALEQIAAILNCSLTILLSWQPGENVAKIIPGIIANSEFEIVTDTLIPLQTEALIQWALLTDELLPITANDLPPATKKWLTGAGVGQILVMALRTTADYQPTGVVVIADHWQRRWSEDSFFTTETLVCQLAWSRRWLQITQMLESRTEELRQLNWYKHRRLEDIQRTVTQLLVQMDDLGIPTNELTHMRYQQLLRQLDNTTASMTALLKLELWQLQMSWETLPIASLLKRLLERVDHLLKQQRLWVGVHGLGQQEGEESAKNYSLLPHSSLAIAGDIVKIELIVHELLVCACQRSTTGGRIDIWCRRLDEQFLEVSITDNGDIESQLLTELHQDTPKDILAPSRLEQLPGLHLFICQKLMLQLGGELHFYQLPDGRIVSRLLLPLARSRA</sequence>
<proteinExistence type="predicted"/>
<evidence type="ECO:0000259" key="1">
    <source>
        <dbReference type="SMART" id="SM00065"/>
    </source>
</evidence>
<dbReference type="Pfam" id="PF01590">
    <property type="entry name" value="GAF"/>
    <property type="match status" value="3"/>
</dbReference>
<dbReference type="GO" id="GO:0005524">
    <property type="term" value="F:ATP binding"/>
    <property type="evidence" value="ECO:0007669"/>
    <property type="project" value="UniProtKB-KW"/>
</dbReference>
<dbReference type="SMART" id="SM00065">
    <property type="entry name" value="GAF"/>
    <property type="match status" value="3"/>
</dbReference>
<name>A0A1U7GZF9_9CYAN</name>
<comment type="caution">
    <text evidence="2">The sequence shown here is derived from an EMBL/GenBank/DDBJ whole genome shotgun (WGS) entry which is preliminary data.</text>
</comment>
<feature type="domain" description="GAF" evidence="1">
    <location>
        <begin position="201"/>
        <end position="349"/>
    </location>
</feature>
<dbReference type="Pfam" id="PF02518">
    <property type="entry name" value="HATPase_c"/>
    <property type="match status" value="1"/>
</dbReference>
<evidence type="ECO:0000313" key="3">
    <source>
        <dbReference type="Proteomes" id="UP000186391"/>
    </source>
</evidence>
<keyword evidence="3" id="KW-1185">Reference proteome</keyword>
<accession>A0A1U7GZF9</accession>
<keyword evidence="2" id="KW-0067">ATP-binding</keyword>
<dbReference type="EMBL" id="MRCA01000005">
    <property type="protein sequence ID" value="OKH13938.1"/>
    <property type="molecule type" value="Genomic_DNA"/>
</dbReference>
<feature type="domain" description="GAF" evidence="1">
    <location>
        <begin position="29"/>
        <end position="180"/>
    </location>
</feature>
<protein>
    <submittedName>
        <fullName evidence="2">ATP-binding protein</fullName>
    </submittedName>
</protein>
<feature type="domain" description="GAF" evidence="1">
    <location>
        <begin position="370"/>
        <end position="519"/>
    </location>
</feature>
<dbReference type="InterPro" id="IPR029016">
    <property type="entry name" value="GAF-like_dom_sf"/>
</dbReference>
<dbReference type="SUPFAM" id="SSF55874">
    <property type="entry name" value="ATPase domain of HSP90 chaperone/DNA topoisomerase II/histidine kinase"/>
    <property type="match status" value="1"/>
</dbReference>
<organism evidence="2 3">
    <name type="scientific">Fischerella major NIES-592</name>
    <dbReference type="NCBI Taxonomy" id="210994"/>
    <lineage>
        <taxon>Bacteria</taxon>
        <taxon>Bacillati</taxon>
        <taxon>Cyanobacteriota</taxon>
        <taxon>Cyanophyceae</taxon>
        <taxon>Nostocales</taxon>
        <taxon>Hapalosiphonaceae</taxon>
        <taxon>Fischerella</taxon>
    </lineage>
</organism>
<evidence type="ECO:0000313" key="2">
    <source>
        <dbReference type="EMBL" id="OKH13938.1"/>
    </source>
</evidence>
<dbReference type="OrthoDB" id="567987at2"/>
<dbReference type="Gene3D" id="3.30.450.40">
    <property type="match status" value="3"/>
</dbReference>